<evidence type="ECO:0000313" key="2">
    <source>
        <dbReference type="Proteomes" id="UP000615455"/>
    </source>
</evidence>
<protein>
    <submittedName>
        <fullName evidence="1">Uncharacterized protein</fullName>
    </submittedName>
</protein>
<dbReference type="EMBL" id="BMHE01000010">
    <property type="protein sequence ID" value="GFZ78517.1"/>
    <property type="molecule type" value="Genomic_DNA"/>
</dbReference>
<comment type="caution">
    <text evidence="1">The sequence shown here is derived from an EMBL/GenBank/DDBJ whole genome shotgun (WGS) entry which is preliminary data.</text>
</comment>
<gene>
    <name evidence="1" type="ORF">GCM10008018_25000</name>
</gene>
<proteinExistence type="predicted"/>
<organism evidence="1 2">
    <name type="scientific">Paenibacillus marchantiophytorum</name>
    <dbReference type="NCBI Taxonomy" id="1619310"/>
    <lineage>
        <taxon>Bacteria</taxon>
        <taxon>Bacillati</taxon>
        <taxon>Bacillota</taxon>
        <taxon>Bacilli</taxon>
        <taxon>Bacillales</taxon>
        <taxon>Paenibacillaceae</taxon>
        <taxon>Paenibacillus</taxon>
    </lineage>
</organism>
<dbReference type="Proteomes" id="UP000615455">
    <property type="component" value="Unassembled WGS sequence"/>
</dbReference>
<name>A0ABQ1EMC8_9BACL</name>
<reference evidence="2" key="1">
    <citation type="journal article" date="2019" name="Int. J. Syst. Evol. Microbiol.">
        <title>The Global Catalogue of Microorganisms (GCM) 10K type strain sequencing project: providing services to taxonomists for standard genome sequencing and annotation.</title>
        <authorList>
            <consortium name="The Broad Institute Genomics Platform"/>
            <consortium name="The Broad Institute Genome Sequencing Center for Infectious Disease"/>
            <person name="Wu L."/>
            <person name="Ma J."/>
        </authorList>
    </citation>
    <scope>NUCLEOTIDE SEQUENCE [LARGE SCALE GENOMIC DNA]</scope>
    <source>
        <strain evidence="2">CGMCC 1.15043</strain>
    </source>
</reference>
<sequence>MSDDPYPFEWVAFPAVHDDGISWFEVNARSHEKMAISCCEKSAARDKTAIMVICLLGAATEQD</sequence>
<keyword evidence="2" id="KW-1185">Reference proteome</keyword>
<evidence type="ECO:0000313" key="1">
    <source>
        <dbReference type="EMBL" id="GFZ78517.1"/>
    </source>
</evidence>
<accession>A0ABQ1EMC8</accession>